<feature type="region of interest" description="Disordered" evidence="1">
    <location>
        <begin position="1"/>
        <end position="21"/>
    </location>
</feature>
<accession>A0A0N4ZCW3</accession>
<evidence type="ECO:0000313" key="2">
    <source>
        <dbReference type="Proteomes" id="UP000038045"/>
    </source>
</evidence>
<evidence type="ECO:0000256" key="1">
    <source>
        <dbReference type="SAM" id="MobiDB-lite"/>
    </source>
</evidence>
<dbReference type="AlphaFoldDB" id="A0A0N4ZCW3"/>
<reference evidence="3" key="1">
    <citation type="submission" date="2017-02" db="UniProtKB">
        <authorList>
            <consortium name="WormBaseParasite"/>
        </authorList>
    </citation>
    <scope>IDENTIFICATION</scope>
</reference>
<protein>
    <submittedName>
        <fullName evidence="3">Synphilin-1</fullName>
    </submittedName>
</protein>
<sequence>MESPAVAGDSPVDEILSVELS</sequence>
<name>A0A0N4ZCW3_PARTI</name>
<dbReference type="Proteomes" id="UP000038045">
    <property type="component" value="Unplaced"/>
</dbReference>
<proteinExistence type="predicted"/>
<evidence type="ECO:0000313" key="3">
    <source>
        <dbReference type="WBParaSite" id="PTRK_0000537200.1"/>
    </source>
</evidence>
<keyword evidence="2" id="KW-1185">Reference proteome</keyword>
<organism evidence="2 3">
    <name type="scientific">Parastrongyloides trichosuri</name>
    <name type="common">Possum-specific nematode worm</name>
    <dbReference type="NCBI Taxonomy" id="131310"/>
    <lineage>
        <taxon>Eukaryota</taxon>
        <taxon>Metazoa</taxon>
        <taxon>Ecdysozoa</taxon>
        <taxon>Nematoda</taxon>
        <taxon>Chromadorea</taxon>
        <taxon>Rhabditida</taxon>
        <taxon>Tylenchina</taxon>
        <taxon>Panagrolaimomorpha</taxon>
        <taxon>Strongyloidoidea</taxon>
        <taxon>Strongyloididae</taxon>
        <taxon>Parastrongyloides</taxon>
    </lineage>
</organism>
<dbReference type="WBParaSite" id="PTRK_0000537200.1">
    <property type="protein sequence ID" value="PTRK_0000537200.1"/>
    <property type="gene ID" value="PTRK_0000537200"/>
</dbReference>